<dbReference type="STRING" id="331657.A0A4U0X0R8"/>
<sequence>MTVLPLSGHELVIFKMFVDPWSHWIDLFDPMKHFPTFVPHLPTHNEGLMKALLALFARYMSINQTGVDHQTLDSTAAVQYYYETLHYLQTAMEYQLYTRSLEIVVTASMVSTYEMIDGAGKGWERHLKGASGLNALRASTARRAA</sequence>
<keyword evidence="4" id="KW-1185">Reference proteome</keyword>
<dbReference type="Proteomes" id="UP000308768">
    <property type="component" value="Unassembled WGS sequence"/>
</dbReference>
<dbReference type="Pfam" id="PF11951">
    <property type="entry name" value="Fungal_trans_2"/>
    <property type="match status" value="1"/>
</dbReference>
<organism evidence="3 4">
    <name type="scientific">Cryomyces minteri</name>
    <dbReference type="NCBI Taxonomy" id="331657"/>
    <lineage>
        <taxon>Eukaryota</taxon>
        <taxon>Fungi</taxon>
        <taxon>Dikarya</taxon>
        <taxon>Ascomycota</taxon>
        <taxon>Pezizomycotina</taxon>
        <taxon>Dothideomycetes</taxon>
        <taxon>Dothideomycetes incertae sedis</taxon>
        <taxon>Cryomyces</taxon>
    </lineage>
</organism>
<dbReference type="InterPro" id="IPR021858">
    <property type="entry name" value="Fun_TF"/>
</dbReference>
<dbReference type="GO" id="GO:0003700">
    <property type="term" value="F:DNA-binding transcription factor activity"/>
    <property type="evidence" value="ECO:0007669"/>
    <property type="project" value="TreeGrafter"/>
</dbReference>
<dbReference type="AlphaFoldDB" id="A0A4U0X0R8"/>
<dbReference type="OrthoDB" id="5319341at2759"/>
<comment type="caution">
    <text evidence="3">The sequence shown here is derived from an EMBL/GenBank/DDBJ whole genome shotgun (WGS) entry which is preliminary data.</text>
</comment>
<dbReference type="GO" id="GO:0000976">
    <property type="term" value="F:transcription cis-regulatory region binding"/>
    <property type="evidence" value="ECO:0007669"/>
    <property type="project" value="TreeGrafter"/>
</dbReference>
<evidence type="ECO:0000256" key="2">
    <source>
        <dbReference type="ARBA" id="ARBA00023242"/>
    </source>
</evidence>
<proteinExistence type="predicted"/>
<protein>
    <submittedName>
        <fullName evidence="3">Uncharacterized protein</fullName>
    </submittedName>
</protein>
<evidence type="ECO:0000313" key="4">
    <source>
        <dbReference type="Proteomes" id="UP000308768"/>
    </source>
</evidence>
<dbReference type="PANTHER" id="PTHR37534:SF3">
    <property type="entry name" value="ZN(II)2CYS6 TRANSCRIPTION FACTOR (EUROFUNG)"/>
    <property type="match status" value="1"/>
</dbReference>
<evidence type="ECO:0000256" key="1">
    <source>
        <dbReference type="ARBA" id="ARBA00004123"/>
    </source>
</evidence>
<dbReference type="GO" id="GO:0005634">
    <property type="term" value="C:nucleus"/>
    <property type="evidence" value="ECO:0007669"/>
    <property type="project" value="UniProtKB-SubCell"/>
</dbReference>
<gene>
    <name evidence="3" type="ORF">B0A49_05596</name>
</gene>
<name>A0A4U0X0R8_9PEZI</name>
<keyword evidence="2" id="KW-0539">Nucleus</keyword>
<dbReference type="EMBL" id="NAJN01000876">
    <property type="protein sequence ID" value="TKA67805.1"/>
    <property type="molecule type" value="Genomic_DNA"/>
</dbReference>
<dbReference type="GO" id="GO:0045944">
    <property type="term" value="P:positive regulation of transcription by RNA polymerase II"/>
    <property type="evidence" value="ECO:0007669"/>
    <property type="project" value="TreeGrafter"/>
</dbReference>
<accession>A0A4U0X0R8</accession>
<dbReference type="PANTHER" id="PTHR37534">
    <property type="entry name" value="TRANSCRIPTIONAL ACTIVATOR PROTEIN UGA3"/>
    <property type="match status" value="1"/>
</dbReference>
<reference evidence="3 4" key="1">
    <citation type="submission" date="2017-03" db="EMBL/GenBank/DDBJ databases">
        <title>Genomes of endolithic fungi from Antarctica.</title>
        <authorList>
            <person name="Coleine C."/>
            <person name="Masonjones S."/>
            <person name="Stajich J.E."/>
        </authorList>
    </citation>
    <scope>NUCLEOTIDE SEQUENCE [LARGE SCALE GENOMIC DNA]</scope>
    <source>
        <strain evidence="3 4">CCFEE 5187</strain>
    </source>
</reference>
<evidence type="ECO:0000313" key="3">
    <source>
        <dbReference type="EMBL" id="TKA67805.1"/>
    </source>
</evidence>
<comment type="subcellular location">
    <subcellularLocation>
        <location evidence="1">Nucleus</location>
    </subcellularLocation>
</comment>